<dbReference type="SUPFAM" id="SSF53474">
    <property type="entry name" value="alpha/beta-Hydrolases"/>
    <property type="match status" value="1"/>
</dbReference>
<name>A0A2P7QRX4_9SPHN</name>
<dbReference type="PANTHER" id="PTHR43798:SF33">
    <property type="entry name" value="HYDROLASE, PUTATIVE (AFU_ORTHOLOGUE AFUA_2G14860)-RELATED"/>
    <property type="match status" value="1"/>
</dbReference>
<dbReference type="Proteomes" id="UP000241167">
    <property type="component" value="Unassembled WGS sequence"/>
</dbReference>
<sequence>MTHLITIEAPICFCVSIPRLNVQRQSATALLAIPADAWRLCCRSSTKETIVKRSPLRRHVETSHGVISVQDNQRPGTPLVMVHGNSSCGAVFGRQWQGSLADNLRLISLDLPGHGSSANALDPKRTYTLPGLASAVTEVLGSLGIDEAVLMGWSLGGHVAIEMIGLFPGLQGLIITGTPPIRRNGFAEGFLANPAKLPAAKRDLSADDIEAFARAMFGEPVEPFLRAAIVRSDGKFRERLFAAAKAGAGIDQREAVERMTVPIAVINGSRDPLVNLAYVDSVPFGRLWGGKCHRLAGEGHAPFWHSAPAYDALVADFMADLSGRLSRVA</sequence>
<reference evidence="2 3" key="1">
    <citation type="submission" date="2018-03" db="EMBL/GenBank/DDBJ databases">
        <title>The draft genome of Sphingosinicella sp. GL-C-18.</title>
        <authorList>
            <person name="Liu L."/>
            <person name="Li L."/>
            <person name="Liang L."/>
            <person name="Zhang X."/>
            <person name="Wang T."/>
        </authorList>
    </citation>
    <scope>NUCLEOTIDE SEQUENCE [LARGE SCALE GENOMIC DNA]</scope>
    <source>
        <strain evidence="2 3">GL-C-18</strain>
    </source>
</reference>
<evidence type="ECO:0000259" key="1">
    <source>
        <dbReference type="Pfam" id="PF12697"/>
    </source>
</evidence>
<dbReference type="InterPro" id="IPR000073">
    <property type="entry name" value="AB_hydrolase_1"/>
</dbReference>
<organism evidence="2 3">
    <name type="scientific">Allosphingosinicella deserti</name>
    <dbReference type="NCBI Taxonomy" id="2116704"/>
    <lineage>
        <taxon>Bacteria</taxon>
        <taxon>Pseudomonadati</taxon>
        <taxon>Pseudomonadota</taxon>
        <taxon>Alphaproteobacteria</taxon>
        <taxon>Sphingomonadales</taxon>
        <taxon>Sphingomonadaceae</taxon>
        <taxon>Allosphingosinicella</taxon>
    </lineage>
</organism>
<dbReference type="InterPro" id="IPR050266">
    <property type="entry name" value="AB_hydrolase_sf"/>
</dbReference>
<dbReference type="Pfam" id="PF12697">
    <property type="entry name" value="Abhydrolase_6"/>
    <property type="match status" value="1"/>
</dbReference>
<dbReference type="PRINTS" id="PR00111">
    <property type="entry name" value="ABHYDROLASE"/>
</dbReference>
<dbReference type="InterPro" id="IPR029058">
    <property type="entry name" value="AB_hydrolase_fold"/>
</dbReference>
<dbReference type="GO" id="GO:0016787">
    <property type="term" value="F:hydrolase activity"/>
    <property type="evidence" value="ECO:0007669"/>
    <property type="project" value="UniProtKB-KW"/>
</dbReference>
<evidence type="ECO:0000313" key="2">
    <source>
        <dbReference type="EMBL" id="PSJ40714.1"/>
    </source>
</evidence>
<gene>
    <name evidence="2" type="ORF">C7I55_10425</name>
</gene>
<dbReference type="Gene3D" id="3.40.50.1820">
    <property type="entry name" value="alpha/beta hydrolase"/>
    <property type="match status" value="1"/>
</dbReference>
<accession>A0A2P7QRX4</accession>
<proteinExistence type="predicted"/>
<dbReference type="GO" id="GO:0016020">
    <property type="term" value="C:membrane"/>
    <property type="evidence" value="ECO:0007669"/>
    <property type="project" value="TreeGrafter"/>
</dbReference>
<keyword evidence="2" id="KW-0378">Hydrolase</keyword>
<dbReference type="EMBL" id="PXYI01000003">
    <property type="protein sequence ID" value="PSJ40714.1"/>
    <property type="molecule type" value="Genomic_DNA"/>
</dbReference>
<protein>
    <submittedName>
        <fullName evidence="2">Alpha/beta hydrolase</fullName>
    </submittedName>
</protein>
<dbReference type="PANTHER" id="PTHR43798">
    <property type="entry name" value="MONOACYLGLYCEROL LIPASE"/>
    <property type="match status" value="1"/>
</dbReference>
<comment type="caution">
    <text evidence="2">The sequence shown here is derived from an EMBL/GenBank/DDBJ whole genome shotgun (WGS) entry which is preliminary data.</text>
</comment>
<evidence type="ECO:0000313" key="3">
    <source>
        <dbReference type="Proteomes" id="UP000241167"/>
    </source>
</evidence>
<keyword evidence="3" id="KW-1185">Reference proteome</keyword>
<dbReference type="OrthoDB" id="9804723at2"/>
<dbReference type="AlphaFoldDB" id="A0A2P7QRX4"/>
<feature type="domain" description="AB hydrolase-1" evidence="1">
    <location>
        <begin position="79"/>
        <end position="306"/>
    </location>
</feature>